<evidence type="ECO:0000313" key="2">
    <source>
        <dbReference type="Proteomes" id="UP000616779"/>
    </source>
</evidence>
<dbReference type="RefSeq" id="WP_171641618.1">
    <property type="nucleotide sequence ID" value="NZ_WHOA01000030.1"/>
</dbReference>
<reference evidence="1 2" key="1">
    <citation type="submission" date="2019-10" db="EMBL/GenBank/DDBJ databases">
        <title>Description of Paenibacillus terrestris sp. nov.</title>
        <authorList>
            <person name="Carlier A."/>
            <person name="Qi S."/>
        </authorList>
    </citation>
    <scope>NUCLEOTIDE SEQUENCE [LARGE SCALE GENOMIC DNA]</scope>
    <source>
        <strain evidence="1 2">LMG 31458</strain>
    </source>
</reference>
<dbReference type="EMBL" id="WHOA01000030">
    <property type="protein sequence ID" value="NOU70834.1"/>
    <property type="molecule type" value="Genomic_DNA"/>
</dbReference>
<comment type="caution">
    <text evidence="1">The sequence shown here is derived from an EMBL/GenBank/DDBJ whole genome shotgun (WGS) entry which is preliminary data.</text>
</comment>
<keyword evidence="2" id="KW-1185">Reference proteome</keyword>
<dbReference type="PROSITE" id="PS51257">
    <property type="entry name" value="PROKAR_LIPOPROTEIN"/>
    <property type="match status" value="1"/>
</dbReference>
<name>A0ABX1XSS4_9BACL</name>
<accession>A0ABX1XSS4</accession>
<evidence type="ECO:0008006" key="3">
    <source>
        <dbReference type="Google" id="ProtNLM"/>
    </source>
</evidence>
<proteinExistence type="predicted"/>
<protein>
    <recommendedName>
        <fullName evidence="3">YtkA-like domain-containing protein</fullName>
    </recommendedName>
</protein>
<dbReference type="Proteomes" id="UP000616779">
    <property type="component" value="Unassembled WGS sequence"/>
</dbReference>
<organism evidence="1 2">
    <name type="scientific">Paenibacillus phytorum</name>
    <dbReference type="NCBI Taxonomy" id="2654977"/>
    <lineage>
        <taxon>Bacteria</taxon>
        <taxon>Bacillati</taxon>
        <taxon>Bacillota</taxon>
        <taxon>Bacilli</taxon>
        <taxon>Bacillales</taxon>
        <taxon>Paenibacillaceae</taxon>
        <taxon>Paenibacillus</taxon>
    </lineage>
</organism>
<sequence length="271" mass="30393">MKTTVIVPIAMIFLLTACGTQPTKHDMMGMPMTTTSPSTHVHQNDAIAHFSVASKQYLPSEDASVTILIQNKWNKPIDKFDIMHEKLLHLIVVSKDLTYFDHLHPEYVGGGRFEIKTKFPAGGHYQLIADFTPQGMGETIQTHWVTINGQQKKEEKLLPDTDLTKRVGDKEVTLSFDHLMAGMDLKMNFAIRSAETKKPITDLQPYLGSLGHVVAISSDAKEFVHVHPNDSNTSGPDAAFTIHFPKSGIYKIWGQFQHQNEVFIVPFIIKV</sequence>
<gene>
    <name evidence="1" type="ORF">GC098_05215</name>
</gene>
<evidence type="ECO:0000313" key="1">
    <source>
        <dbReference type="EMBL" id="NOU70834.1"/>
    </source>
</evidence>